<dbReference type="EMBL" id="CAJVPY010028457">
    <property type="protein sequence ID" value="CAG8792694.1"/>
    <property type="molecule type" value="Genomic_DNA"/>
</dbReference>
<gene>
    <name evidence="2" type="ORF">DERYTH_LOCUS21744</name>
</gene>
<proteinExistence type="predicted"/>
<reference evidence="2" key="1">
    <citation type="submission" date="2021-06" db="EMBL/GenBank/DDBJ databases">
        <authorList>
            <person name="Kallberg Y."/>
            <person name="Tangrot J."/>
            <person name="Rosling A."/>
        </authorList>
    </citation>
    <scope>NUCLEOTIDE SEQUENCE</scope>
    <source>
        <strain evidence="2">MA453B</strain>
    </source>
</reference>
<evidence type="ECO:0000313" key="2">
    <source>
        <dbReference type="EMBL" id="CAG8792694.1"/>
    </source>
</evidence>
<organism evidence="2 3">
    <name type="scientific">Dentiscutata erythropus</name>
    <dbReference type="NCBI Taxonomy" id="1348616"/>
    <lineage>
        <taxon>Eukaryota</taxon>
        <taxon>Fungi</taxon>
        <taxon>Fungi incertae sedis</taxon>
        <taxon>Mucoromycota</taxon>
        <taxon>Glomeromycotina</taxon>
        <taxon>Glomeromycetes</taxon>
        <taxon>Diversisporales</taxon>
        <taxon>Gigasporaceae</taxon>
        <taxon>Dentiscutata</taxon>
    </lineage>
</organism>
<name>A0A9N9JRH0_9GLOM</name>
<protein>
    <submittedName>
        <fullName evidence="2">9826_t:CDS:1</fullName>
    </submittedName>
</protein>
<comment type="caution">
    <text evidence="2">The sequence shown here is derived from an EMBL/GenBank/DDBJ whole genome shotgun (WGS) entry which is preliminary data.</text>
</comment>
<evidence type="ECO:0000256" key="1">
    <source>
        <dbReference type="SAM" id="MobiDB-lite"/>
    </source>
</evidence>
<dbReference type="OrthoDB" id="2356644at2759"/>
<accession>A0A9N9JRH0</accession>
<feature type="region of interest" description="Disordered" evidence="1">
    <location>
        <begin position="242"/>
        <end position="276"/>
    </location>
</feature>
<dbReference type="AlphaFoldDB" id="A0A9N9JRH0"/>
<feature type="non-terminal residue" evidence="2">
    <location>
        <position position="1"/>
    </location>
</feature>
<feature type="non-terminal residue" evidence="2">
    <location>
        <position position="276"/>
    </location>
</feature>
<evidence type="ECO:0000313" key="3">
    <source>
        <dbReference type="Proteomes" id="UP000789405"/>
    </source>
</evidence>
<sequence>ALLGNTVIFQTPDILTISYIKNNPNFYNYCDQQLEDVVEIDECHSFIACKGLSDLANNDPPTNFSNINGIGGDFDKWAGSKEYRGYILIPSFNIKCNAEGYLVLANPDYHNQENPTKNPEKVADAEHNPYGYTKIPQAPWGTRWLYQTCPVEYEQADIYTEDPTFNGFQSKPINSNTCLNIHNFRTSRLSPCARRAQQEITKTDALFIFTNINMKVCCDHQVSITIDRSIFPQTCLYIDEKMSGGSQPDPSKLSKAGHGKIAHSSKSLIYNEKVEK</sequence>
<keyword evidence="3" id="KW-1185">Reference proteome</keyword>
<dbReference type="Proteomes" id="UP000789405">
    <property type="component" value="Unassembled WGS sequence"/>
</dbReference>